<comment type="caution">
    <text evidence="11">The sequence shown here is derived from an EMBL/GenBank/DDBJ whole genome shotgun (WGS) entry which is preliminary data.</text>
</comment>
<dbReference type="Gene3D" id="1.20.1560.10">
    <property type="entry name" value="ABC transporter type 1, transmembrane domain"/>
    <property type="match status" value="1"/>
</dbReference>
<evidence type="ECO:0000256" key="4">
    <source>
        <dbReference type="ARBA" id="ARBA00022741"/>
    </source>
</evidence>
<evidence type="ECO:0000259" key="9">
    <source>
        <dbReference type="PROSITE" id="PS50893"/>
    </source>
</evidence>
<dbReference type="GO" id="GO:0034040">
    <property type="term" value="F:ATPase-coupled lipid transmembrane transporter activity"/>
    <property type="evidence" value="ECO:0007669"/>
    <property type="project" value="TreeGrafter"/>
</dbReference>
<dbReference type="InterPro" id="IPR036640">
    <property type="entry name" value="ABC1_TM_sf"/>
</dbReference>
<dbReference type="InterPro" id="IPR027417">
    <property type="entry name" value="P-loop_NTPase"/>
</dbReference>
<dbReference type="PROSITE" id="PS50929">
    <property type="entry name" value="ABC_TM1F"/>
    <property type="match status" value="1"/>
</dbReference>
<dbReference type="SMART" id="SM00382">
    <property type="entry name" value="AAA"/>
    <property type="match status" value="1"/>
</dbReference>
<organism evidence="11 12">
    <name type="scientific">Candidatus Doudnabacteria bacterium RIFCSPHIGHO2_01_FULL_46_24</name>
    <dbReference type="NCBI Taxonomy" id="1817825"/>
    <lineage>
        <taxon>Bacteria</taxon>
        <taxon>Candidatus Doudnaibacteriota</taxon>
    </lineage>
</organism>
<dbReference type="GO" id="GO:0140359">
    <property type="term" value="F:ABC-type transporter activity"/>
    <property type="evidence" value="ECO:0007669"/>
    <property type="project" value="InterPro"/>
</dbReference>
<dbReference type="PROSITE" id="PS00211">
    <property type="entry name" value="ABC_TRANSPORTER_1"/>
    <property type="match status" value="1"/>
</dbReference>
<protein>
    <recommendedName>
        <fullName evidence="13">ABC transporter ATP-binding protein</fullName>
    </recommendedName>
</protein>
<keyword evidence="4" id="KW-0547">Nucleotide-binding</keyword>
<evidence type="ECO:0000256" key="1">
    <source>
        <dbReference type="ARBA" id="ARBA00004651"/>
    </source>
</evidence>
<name>A0A1F5NW67_9BACT</name>
<evidence type="ECO:0000256" key="6">
    <source>
        <dbReference type="ARBA" id="ARBA00022989"/>
    </source>
</evidence>
<dbReference type="Gene3D" id="3.40.50.300">
    <property type="entry name" value="P-loop containing nucleotide triphosphate hydrolases"/>
    <property type="match status" value="1"/>
</dbReference>
<evidence type="ECO:0000313" key="11">
    <source>
        <dbReference type="EMBL" id="OGE81937.1"/>
    </source>
</evidence>
<dbReference type="GO" id="GO:0005886">
    <property type="term" value="C:plasma membrane"/>
    <property type="evidence" value="ECO:0007669"/>
    <property type="project" value="UniProtKB-SubCell"/>
</dbReference>
<evidence type="ECO:0000256" key="2">
    <source>
        <dbReference type="ARBA" id="ARBA00022448"/>
    </source>
</evidence>
<evidence type="ECO:0008006" key="13">
    <source>
        <dbReference type="Google" id="ProtNLM"/>
    </source>
</evidence>
<evidence type="ECO:0000313" key="12">
    <source>
        <dbReference type="Proteomes" id="UP000178892"/>
    </source>
</evidence>
<feature type="transmembrane region" description="Helical" evidence="8">
    <location>
        <begin position="139"/>
        <end position="160"/>
    </location>
</feature>
<dbReference type="Proteomes" id="UP000178892">
    <property type="component" value="Unassembled WGS sequence"/>
</dbReference>
<dbReference type="GO" id="GO:0016887">
    <property type="term" value="F:ATP hydrolysis activity"/>
    <property type="evidence" value="ECO:0007669"/>
    <property type="project" value="InterPro"/>
</dbReference>
<evidence type="ECO:0000259" key="10">
    <source>
        <dbReference type="PROSITE" id="PS50929"/>
    </source>
</evidence>
<dbReference type="Pfam" id="PF00005">
    <property type="entry name" value="ABC_tran"/>
    <property type="match status" value="1"/>
</dbReference>
<feature type="transmembrane region" description="Helical" evidence="8">
    <location>
        <begin position="20"/>
        <end position="41"/>
    </location>
</feature>
<dbReference type="Pfam" id="PF00664">
    <property type="entry name" value="ABC_membrane"/>
    <property type="match status" value="1"/>
</dbReference>
<dbReference type="PANTHER" id="PTHR24221">
    <property type="entry name" value="ATP-BINDING CASSETTE SUB-FAMILY B"/>
    <property type="match status" value="1"/>
</dbReference>
<accession>A0A1F5NW67</accession>
<proteinExistence type="predicted"/>
<feature type="transmembrane region" description="Helical" evidence="8">
    <location>
        <begin position="166"/>
        <end position="185"/>
    </location>
</feature>
<dbReference type="PANTHER" id="PTHR24221:SF654">
    <property type="entry name" value="ATP-BINDING CASSETTE SUB-FAMILY B MEMBER 6"/>
    <property type="match status" value="1"/>
</dbReference>
<dbReference type="SUPFAM" id="SSF90123">
    <property type="entry name" value="ABC transporter transmembrane region"/>
    <property type="match status" value="1"/>
</dbReference>
<gene>
    <name evidence="11" type="ORF">A2720_01840</name>
</gene>
<evidence type="ECO:0000256" key="3">
    <source>
        <dbReference type="ARBA" id="ARBA00022692"/>
    </source>
</evidence>
<sequence length="583" mass="66275">MQKTLIKQTLRIFWQHASVYPRAILLLIIAMLGAVVFDTYGPFLYKQLFNSLIQNGSVSELLTVVFKILAVGGLSWCFWRLANFANDFFQPRIMSDIVNTCFKYMHDHSYNFFTNNFAGSLVKKVGRFERAFEDIADQLYWNFGHTILKIIIILIALYFVAWQLSLALLVWMAVYLVFSVFYARFKYPYDIRNAKMDTEVAGRLADTITNNINLKLFGGTAWEFKTFQALTEKLFRIKKLSWNLGSINEAVQGGLMVLLEFALLYLAVKFWKEGRLTIGDFALIQGYMVQVFGRLWDLGRHIKDTYSRLSDAEEMTEILTMPHGIQDRADATRLQVSTGSIEFRGVNFGYHEKRRVFKNFSLSIQGGERVALIGPSGGGKTTIVKLLFRFFDMQGGGISIDGQNIAQVTQESLRANISLVPQEPILFHRSLYDNIAYAKPQASEQEVYRAAKLAHCHEFIMSFPLEYETFVGERGLKLSGGERQRVAIARAILKDSPILVLDEATSSLDSESEHLIQDAMKKLMLGKTTIVIAHRLSTIMQMDRIIVIDKGQVAEEGKHTELIKAKQGIYQKLWQIQAGGFAG</sequence>
<dbReference type="FunFam" id="3.40.50.300:FF:000287">
    <property type="entry name" value="Multidrug ABC transporter ATP-binding protein"/>
    <property type="match status" value="1"/>
</dbReference>
<keyword evidence="3 8" id="KW-0812">Transmembrane</keyword>
<dbReference type="SUPFAM" id="SSF52540">
    <property type="entry name" value="P-loop containing nucleoside triphosphate hydrolases"/>
    <property type="match status" value="1"/>
</dbReference>
<feature type="transmembrane region" description="Helical" evidence="8">
    <location>
        <begin position="61"/>
        <end position="82"/>
    </location>
</feature>
<dbReference type="InterPro" id="IPR003593">
    <property type="entry name" value="AAA+_ATPase"/>
</dbReference>
<dbReference type="AlphaFoldDB" id="A0A1F5NW67"/>
<dbReference type="STRING" id="1817825.A2720_01840"/>
<dbReference type="InterPro" id="IPR039421">
    <property type="entry name" value="Type_1_exporter"/>
</dbReference>
<keyword evidence="5" id="KW-0067">ATP-binding</keyword>
<dbReference type="PROSITE" id="PS50893">
    <property type="entry name" value="ABC_TRANSPORTER_2"/>
    <property type="match status" value="1"/>
</dbReference>
<dbReference type="InterPro" id="IPR003439">
    <property type="entry name" value="ABC_transporter-like_ATP-bd"/>
</dbReference>
<keyword evidence="7 8" id="KW-0472">Membrane</keyword>
<dbReference type="InterPro" id="IPR017871">
    <property type="entry name" value="ABC_transporter-like_CS"/>
</dbReference>
<dbReference type="InterPro" id="IPR011527">
    <property type="entry name" value="ABC1_TM_dom"/>
</dbReference>
<dbReference type="GO" id="GO:0005524">
    <property type="term" value="F:ATP binding"/>
    <property type="evidence" value="ECO:0007669"/>
    <property type="project" value="UniProtKB-KW"/>
</dbReference>
<evidence type="ECO:0000256" key="5">
    <source>
        <dbReference type="ARBA" id="ARBA00022840"/>
    </source>
</evidence>
<keyword evidence="2" id="KW-0813">Transport</keyword>
<keyword evidence="6 8" id="KW-1133">Transmembrane helix</keyword>
<comment type="subcellular location">
    <subcellularLocation>
        <location evidence="1">Cell membrane</location>
        <topology evidence="1">Multi-pass membrane protein</topology>
    </subcellularLocation>
</comment>
<feature type="domain" description="ABC transporter" evidence="9">
    <location>
        <begin position="341"/>
        <end position="575"/>
    </location>
</feature>
<reference evidence="11 12" key="1">
    <citation type="journal article" date="2016" name="Nat. Commun.">
        <title>Thousands of microbial genomes shed light on interconnected biogeochemical processes in an aquifer system.</title>
        <authorList>
            <person name="Anantharaman K."/>
            <person name="Brown C.T."/>
            <person name="Hug L.A."/>
            <person name="Sharon I."/>
            <person name="Castelle C.J."/>
            <person name="Probst A.J."/>
            <person name="Thomas B.C."/>
            <person name="Singh A."/>
            <person name="Wilkins M.J."/>
            <person name="Karaoz U."/>
            <person name="Brodie E.L."/>
            <person name="Williams K.H."/>
            <person name="Hubbard S.S."/>
            <person name="Banfield J.F."/>
        </authorList>
    </citation>
    <scope>NUCLEOTIDE SEQUENCE [LARGE SCALE GENOMIC DNA]</scope>
</reference>
<dbReference type="EMBL" id="MFEL01000001">
    <property type="protein sequence ID" value="OGE81937.1"/>
    <property type="molecule type" value="Genomic_DNA"/>
</dbReference>
<evidence type="ECO:0000256" key="7">
    <source>
        <dbReference type="ARBA" id="ARBA00023136"/>
    </source>
</evidence>
<evidence type="ECO:0000256" key="8">
    <source>
        <dbReference type="SAM" id="Phobius"/>
    </source>
</evidence>
<feature type="domain" description="ABC transmembrane type-1" evidence="10">
    <location>
        <begin position="25"/>
        <end position="307"/>
    </location>
</feature>